<comment type="caution">
    <text evidence="2">The sequence shown here is derived from an EMBL/GenBank/DDBJ whole genome shotgun (WGS) entry which is preliminary data.</text>
</comment>
<dbReference type="Proteomes" id="UP000718564">
    <property type="component" value="Unassembled WGS sequence"/>
</dbReference>
<keyword evidence="1" id="KW-0732">Signal</keyword>
<protein>
    <submittedName>
        <fullName evidence="2">Uncharacterized protein</fullName>
    </submittedName>
</protein>
<keyword evidence="3" id="KW-1185">Reference proteome</keyword>
<evidence type="ECO:0000256" key="1">
    <source>
        <dbReference type="SAM" id="SignalP"/>
    </source>
</evidence>
<gene>
    <name evidence="2" type="ORF">DP116_22710</name>
</gene>
<dbReference type="RefSeq" id="WP_169157330.1">
    <property type="nucleotide sequence ID" value="NZ_CAWPJE010000220.1"/>
</dbReference>
<accession>A0ABX1PDT2</accession>
<evidence type="ECO:0000313" key="3">
    <source>
        <dbReference type="Proteomes" id="UP000718564"/>
    </source>
</evidence>
<feature type="chain" id="PRO_5046600389" evidence="1">
    <location>
        <begin position="34"/>
        <end position="164"/>
    </location>
</feature>
<feature type="signal peptide" evidence="1">
    <location>
        <begin position="1"/>
        <end position="33"/>
    </location>
</feature>
<organism evidence="2 3">
    <name type="scientific">Brasilonema bromeliae SPC951</name>
    <dbReference type="NCBI Taxonomy" id="385972"/>
    <lineage>
        <taxon>Bacteria</taxon>
        <taxon>Bacillati</taxon>
        <taxon>Cyanobacteriota</taxon>
        <taxon>Cyanophyceae</taxon>
        <taxon>Nostocales</taxon>
        <taxon>Scytonemataceae</taxon>
        <taxon>Brasilonema</taxon>
        <taxon>Bromeliae group (in: Brasilonema)</taxon>
    </lineage>
</organism>
<dbReference type="EMBL" id="QMEB01000223">
    <property type="protein sequence ID" value="NMG22113.1"/>
    <property type="molecule type" value="Genomic_DNA"/>
</dbReference>
<proteinExistence type="predicted"/>
<reference evidence="2 3" key="1">
    <citation type="submission" date="2018-06" db="EMBL/GenBank/DDBJ databases">
        <title>Comparative genomics of Brasilonema spp. strains.</title>
        <authorList>
            <person name="Alvarenga D.O."/>
            <person name="Fiore M.F."/>
            <person name="Varani A.M."/>
        </authorList>
    </citation>
    <scope>NUCLEOTIDE SEQUENCE [LARGE SCALE GENOMIC DNA]</scope>
    <source>
        <strain evidence="2 3">SPC951</strain>
    </source>
</reference>
<sequence>MKLVIVLTSLLIGFASSLGISALLALSSFAAQATPTTSNAQIASQPPHRSKKQLVMTEDNAPYSELMMNGWRAFSKEEALRLFGKAKSRAQGFKDPKRVQEAEDAIKNVDQIDFAANRRKAADNLERGVSGMREEGRIDDANALQSLANRVRSGEVKGIYDMMR</sequence>
<evidence type="ECO:0000313" key="2">
    <source>
        <dbReference type="EMBL" id="NMG22113.1"/>
    </source>
</evidence>
<name>A0ABX1PDT2_9CYAN</name>